<gene>
    <name evidence="1" type="ORF">GCM10010178_76370</name>
</gene>
<reference evidence="2" key="1">
    <citation type="journal article" date="2019" name="Int. J. Syst. Evol. Microbiol.">
        <title>The Global Catalogue of Microorganisms (GCM) 10K type strain sequencing project: providing services to taxonomists for standard genome sequencing and annotation.</title>
        <authorList>
            <consortium name="The Broad Institute Genomics Platform"/>
            <consortium name="The Broad Institute Genome Sequencing Center for Infectious Disease"/>
            <person name="Wu L."/>
            <person name="Ma J."/>
        </authorList>
    </citation>
    <scope>NUCLEOTIDE SEQUENCE [LARGE SCALE GENOMIC DNA]</scope>
    <source>
        <strain evidence="2">JCM 3296</strain>
    </source>
</reference>
<dbReference type="EMBL" id="BMRE01000053">
    <property type="protein sequence ID" value="GGU73518.1"/>
    <property type="molecule type" value="Genomic_DNA"/>
</dbReference>
<protein>
    <submittedName>
        <fullName evidence="1">Uncharacterized protein</fullName>
    </submittedName>
</protein>
<sequence length="67" mass="7857">MQVRTWAHVLDDVPYSAAENALREHYRRSTETVMPADIVESWRAARREDAEREHNAALRARAIEQRP</sequence>
<organism evidence="1 2">
    <name type="scientific">Lentzea flava</name>
    <dbReference type="NCBI Taxonomy" id="103732"/>
    <lineage>
        <taxon>Bacteria</taxon>
        <taxon>Bacillati</taxon>
        <taxon>Actinomycetota</taxon>
        <taxon>Actinomycetes</taxon>
        <taxon>Pseudonocardiales</taxon>
        <taxon>Pseudonocardiaceae</taxon>
        <taxon>Lentzea</taxon>
    </lineage>
</organism>
<name>A0ABQ2VB74_9PSEU</name>
<keyword evidence="2" id="KW-1185">Reference proteome</keyword>
<comment type="caution">
    <text evidence="1">The sequence shown here is derived from an EMBL/GenBank/DDBJ whole genome shotgun (WGS) entry which is preliminary data.</text>
</comment>
<accession>A0ABQ2VB74</accession>
<evidence type="ECO:0000313" key="1">
    <source>
        <dbReference type="EMBL" id="GGU73518.1"/>
    </source>
</evidence>
<dbReference type="Proteomes" id="UP000649573">
    <property type="component" value="Unassembled WGS sequence"/>
</dbReference>
<proteinExistence type="predicted"/>
<evidence type="ECO:0000313" key="2">
    <source>
        <dbReference type="Proteomes" id="UP000649573"/>
    </source>
</evidence>